<dbReference type="InterPro" id="IPR002559">
    <property type="entry name" value="Transposase_11"/>
</dbReference>
<evidence type="ECO:0000313" key="2">
    <source>
        <dbReference type="EMBL" id="MEG3437851.1"/>
    </source>
</evidence>
<dbReference type="Proteomes" id="UP001328733">
    <property type="component" value="Unassembled WGS sequence"/>
</dbReference>
<dbReference type="AlphaFoldDB" id="A0AAW9QV82"/>
<dbReference type="GO" id="GO:0004803">
    <property type="term" value="F:transposase activity"/>
    <property type="evidence" value="ECO:0007669"/>
    <property type="project" value="InterPro"/>
</dbReference>
<dbReference type="RefSeq" id="WP_332865370.1">
    <property type="nucleotide sequence ID" value="NZ_JBAFSM010000020.1"/>
</dbReference>
<dbReference type="EMBL" id="JBAFSM010000020">
    <property type="protein sequence ID" value="MEG3437851.1"/>
    <property type="molecule type" value="Genomic_DNA"/>
</dbReference>
<reference evidence="2 3" key="1">
    <citation type="submission" date="2024-01" db="EMBL/GenBank/DDBJ databases">
        <title>Genomic insights into the taxonomy and metabolism of the cyanobacterium Pannus brasiliensis CCIBt3594.</title>
        <authorList>
            <person name="Machado M."/>
            <person name="Botero N.B."/>
            <person name="Andreote A.P.D."/>
            <person name="Feitosa A.M.T."/>
            <person name="Popin R."/>
            <person name="Sivonen K."/>
            <person name="Fiore M.F."/>
        </authorList>
    </citation>
    <scope>NUCLEOTIDE SEQUENCE [LARGE SCALE GENOMIC DNA]</scope>
    <source>
        <strain evidence="2 3">CCIBt3594</strain>
    </source>
</reference>
<evidence type="ECO:0000259" key="1">
    <source>
        <dbReference type="Pfam" id="PF01609"/>
    </source>
</evidence>
<protein>
    <submittedName>
        <fullName evidence="2">ISAs1 family transposase</fullName>
    </submittedName>
</protein>
<dbReference type="PANTHER" id="PTHR30298:SF0">
    <property type="entry name" value="PROTEIN YBFL-RELATED"/>
    <property type="match status" value="1"/>
</dbReference>
<dbReference type="InterPro" id="IPR047647">
    <property type="entry name" value="ISAs1_transpos"/>
</dbReference>
<name>A0AAW9QV82_9CHRO</name>
<sequence length="125" mass="14585">MARFNVSGLKNIVVIVRERICWNKTTRQTHIYLSSWMENAEKMAGAIRSHWGIENTVHWILDVTFAEDKSRIRKENAPENFALLRRLALNILKQDIGDKRSVKRKRYLAGLDNDYLLKILTFAVA</sequence>
<keyword evidence="3" id="KW-1185">Reference proteome</keyword>
<proteinExistence type="predicted"/>
<dbReference type="GO" id="GO:0006313">
    <property type="term" value="P:DNA transposition"/>
    <property type="evidence" value="ECO:0007669"/>
    <property type="project" value="InterPro"/>
</dbReference>
<evidence type="ECO:0000313" key="3">
    <source>
        <dbReference type="Proteomes" id="UP001328733"/>
    </source>
</evidence>
<organism evidence="2 3">
    <name type="scientific">Pannus brasiliensis CCIBt3594</name>
    <dbReference type="NCBI Taxonomy" id="1427578"/>
    <lineage>
        <taxon>Bacteria</taxon>
        <taxon>Bacillati</taxon>
        <taxon>Cyanobacteriota</taxon>
        <taxon>Cyanophyceae</taxon>
        <taxon>Oscillatoriophycideae</taxon>
        <taxon>Chroococcales</taxon>
        <taxon>Microcystaceae</taxon>
        <taxon>Pannus</taxon>
    </lineage>
</organism>
<dbReference type="NCBIfam" id="NF033564">
    <property type="entry name" value="transpos_ISAs1"/>
    <property type="match status" value="1"/>
</dbReference>
<accession>A0AAW9QV82</accession>
<dbReference type="Pfam" id="PF01609">
    <property type="entry name" value="DDE_Tnp_1"/>
    <property type="match status" value="1"/>
</dbReference>
<feature type="domain" description="Transposase IS4-like" evidence="1">
    <location>
        <begin position="19"/>
        <end position="91"/>
    </location>
</feature>
<dbReference type="GO" id="GO:0003677">
    <property type="term" value="F:DNA binding"/>
    <property type="evidence" value="ECO:0007669"/>
    <property type="project" value="InterPro"/>
</dbReference>
<dbReference type="PANTHER" id="PTHR30298">
    <property type="entry name" value="H REPEAT-ASSOCIATED PREDICTED TRANSPOSASE"/>
    <property type="match status" value="1"/>
</dbReference>
<comment type="caution">
    <text evidence="2">The sequence shown here is derived from an EMBL/GenBank/DDBJ whole genome shotgun (WGS) entry which is preliminary data.</text>
</comment>
<gene>
    <name evidence="2" type="ORF">V0288_12055</name>
</gene>
<dbReference type="InterPro" id="IPR051698">
    <property type="entry name" value="Transposase_11-like"/>
</dbReference>